<feature type="domain" description="C2H2-type" evidence="14">
    <location>
        <begin position="576"/>
        <end position="603"/>
    </location>
</feature>
<dbReference type="AlphaFoldDB" id="A0AAD1WIB3"/>
<dbReference type="GO" id="GO:0005634">
    <property type="term" value="C:nucleus"/>
    <property type="evidence" value="ECO:0007669"/>
    <property type="project" value="UniProtKB-SubCell"/>
</dbReference>
<organism evidence="15 16">
    <name type="scientific">Pelobates cultripes</name>
    <name type="common">Western spadefoot toad</name>
    <dbReference type="NCBI Taxonomy" id="61616"/>
    <lineage>
        <taxon>Eukaryota</taxon>
        <taxon>Metazoa</taxon>
        <taxon>Chordata</taxon>
        <taxon>Craniata</taxon>
        <taxon>Vertebrata</taxon>
        <taxon>Euteleostomi</taxon>
        <taxon>Amphibia</taxon>
        <taxon>Batrachia</taxon>
        <taxon>Anura</taxon>
        <taxon>Pelobatoidea</taxon>
        <taxon>Pelobatidae</taxon>
        <taxon>Pelobates</taxon>
    </lineage>
</organism>
<dbReference type="FunFam" id="3.30.160.60:FF:000478">
    <property type="entry name" value="Zinc finger protein 133"/>
    <property type="match status" value="1"/>
</dbReference>
<keyword evidence="7" id="KW-0862">Zinc</keyword>
<dbReference type="FunFam" id="3.30.160.60:FF:000006">
    <property type="entry name" value="Zinc finger protein 184 (Kruppel-like)"/>
    <property type="match status" value="1"/>
</dbReference>
<comment type="subcellular location">
    <subcellularLocation>
        <location evidence="2">Nucleus</location>
    </subcellularLocation>
</comment>
<dbReference type="FunFam" id="3.30.160.60:FF:002063">
    <property type="entry name" value="RB associated KRAB zinc finger"/>
    <property type="match status" value="1"/>
</dbReference>
<keyword evidence="9" id="KW-0238">DNA-binding</keyword>
<evidence type="ECO:0000256" key="9">
    <source>
        <dbReference type="ARBA" id="ARBA00023125"/>
    </source>
</evidence>
<proteinExistence type="inferred from homology"/>
<dbReference type="Proteomes" id="UP001295444">
    <property type="component" value="Chromosome 09"/>
</dbReference>
<sequence>MKELTKDKRKISERILNHALGIIFLLTGEEYVVVKKGAPHSSIHLLNGEVPIKCGDISVYFSMEEWDYIEGHKDIYKDVIIEGRQVSDATRNPEKTISDAHDDDDDADVVFISEVVKTEKCETNKEEVKISATCAGEYNGDYVYSSENPKAPNMKSHLETEQKETNRDIGTGRSLSIDVQRESQVADCASDLTEEGVTHVTHQLSNSWVRTVEDNSGVSHPPKEESHVQSCSLTQAMGDHTESLKGFHEESWTMPCSSEWTMESGTGAPHGFKEEPHIVGPSLAEAIEDESNACDAFQGTSWSVSCSWDQAESGNTSTSCTYQDALQEYSPNESGSYKSGNLLSLNQCQKNMHLLNERFTRDSSGNIQISKKKPTRQDRNPLYTGQNPHRFDKCGDSFHSTNNLSRLKIYPEENNCEAQLPTASNLSEYTEPVLSYICHVCGKPFSKREQLIIHQRIHTGDKPYECPECGKCFTSRSHVVIHYRTHTGEKPYVCNVCEKSFAKRTNLDRHFRIHTREKPYMCRVCGKCFTRRSNVISHQTTHTGEKPYSCPECGKCFTQRSHMIIHHKIHLGEKPYVCSVCGKRFAKKGYLDLHKRAHRTEKASLF</sequence>
<keyword evidence="10" id="KW-0804">Transcription</keyword>
<name>A0AAD1WIB3_PELCU</name>
<keyword evidence="11" id="KW-0539">Nucleus</keyword>
<feature type="domain" description="C2H2-type" evidence="14">
    <location>
        <begin position="436"/>
        <end position="463"/>
    </location>
</feature>
<evidence type="ECO:0000256" key="3">
    <source>
        <dbReference type="ARBA" id="ARBA00006991"/>
    </source>
</evidence>
<dbReference type="InterPro" id="IPR013087">
    <property type="entry name" value="Znf_C2H2_type"/>
</dbReference>
<keyword evidence="16" id="KW-1185">Reference proteome</keyword>
<comment type="function">
    <text evidence="1">May be involved in transcriptional regulation.</text>
</comment>
<dbReference type="Gene3D" id="3.30.160.60">
    <property type="entry name" value="Classic Zinc Finger"/>
    <property type="match status" value="6"/>
</dbReference>
<evidence type="ECO:0000256" key="13">
    <source>
        <dbReference type="SAM" id="MobiDB-lite"/>
    </source>
</evidence>
<comment type="similarity">
    <text evidence="3">Belongs to the krueppel C2H2-type zinc-finger protein family.</text>
</comment>
<evidence type="ECO:0000256" key="4">
    <source>
        <dbReference type="ARBA" id="ARBA00022723"/>
    </source>
</evidence>
<dbReference type="Pfam" id="PF00096">
    <property type="entry name" value="zf-C2H2"/>
    <property type="match status" value="6"/>
</dbReference>
<feature type="domain" description="C2H2-type" evidence="14">
    <location>
        <begin position="520"/>
        <end position="547"/>
    </location>
</feature>
<keyword evidence="6 12" id="KW-0863">Zinc-finger</keyword>
<evidence type="ECO:0000256" key="2">
    <source>
        <dbReference type="ARBA" id="ARBA00004123"/>
    </source>
</evidence>
<reference evidence="15" key="1">
    <citation type="submission" date="2022-03" db="EMBL/GenBank/DDBJ databases">
        <authorList>
            <person name="Alioto T."/>
            <person name="Alioto T."/>
            <person name="Gomez Garrido J."/>
        </authorList>
    </citation>
    <scope>NUCLEOTIDE SEQUENCE</scope>
</reference>
<evidence type="ECO:0000256" key="7">
    <source>
        <dbReference type="ARBA" id="ARBA00022833"/>
    </source>
</evidence>
<evidence type="ECO:0000313" key="15">
    <source>
        <dbReference type="EMBL" id="CAH2314648.1"/>
    </source>
</evidence>
<dbReference type="EMBL" id="OW240920">
    <property type="protein sequence ID" value="CAH2314648.1"/>
    <property type="molecule type" value="Genomic_DNA"/>
</dbReference>
<dbReference type="FunFam" id="3.30.160.60:FF:001326">
    <property type="entry name" value="Zinc finger protein 432"/>
    <property type="match status" value="1"/>
</dbReference>
<dbReference type="GO" id="GO:0008270">
    <property type="term" value="F:zinc ion binding"/>
    <property type="evidence" value="ECO:0007669"/>
    <property type="project" value="UniProtKB-KW"/>
</dbReference>
<dbReference type="FunFam" id="3.30.160.60:FF:000417">
    <property type="entry name" value="Zinc finger protein"/>
    <property type="match status" value="1"/>
</dbReference>
<protein>
    <submittedName>
        <fullName evidence="15">Zinc finger 300-like isoform X1</fullName>
    </submittedName>
</protein>
<feature type="region of interest" description="Disordered" evidence="13">
    <location>
        <begin position="363"/>
        <end position="386"/>
    </location>
</feature>
<dbReference type="FunFam" id="3.30.160.60:FF:000358">
    <property type="entry name" value="zinc finger protein 24"/>
    <property type="match status" value="1"/>
</dbReference>
<dbReference type="InterPro" id="IPR036236">
    <property type="entry name" value="Znf_C2H2_sf"/>
</dbReference>
<evidence type="ECO:0000256" key="10">
    <source>
        <dbReference type="ARBA" id="ARBA00023163"/>
    </source>
</evidence>
<evidence type="ECO:0000259" key="14">
    <source>
        <dbReference type="PROSITE" id="PS50157"/>
    </source>
</evidence>
<evidence type="ECO:0000256" key="6">
    <source>
        <dbReference type="ARBA" id="ARBA00022771"/>
    </source>
</evidence>
<dbReference type="PROSITE" id="PS00028">
    <property type="entry name" value="ZINC_FINGER_C2H2_1"/>
    <property type="match status" value="6"/>
</dbReference>
<evidence type="ECO:0000256" key="12">
    <source>
        <dbReference type="PROSITE-ProRule" id="PRU00042"/>
    </source>
</evidence>
<dbReference type="GO" id="GO:0000981">
    <property type="term" value="F:DNA-binding transcription factor activity, RNA polymerase II-specific"/>
    <property type="evidence" value="ECO:0007669"/>
    <property type="project" value="TreeGrafter"/>
</dbReference>
<dbReference type="SMART" id="SM00355">
    <property type="entry name" value="ZnF_C2H2"/>
    <property type="match status" value="6"/>
</dbReference>
<accession>A0AAD1WIB3</accession>
<evidence type="ECO:0000313" key="16">
    <source>
        <dbReference type="Proteomes" id="UP001295444"/>
    </source>
</evidence>
<keyword evidence="5" id="KW-0677">Repeat</keyword>
<keyword evidence="4" id="KW-0479">Metal-binding</keyword>
<feature type="compositionally biased region" description="Basic and acidic residues" evidence="13">
    <location>
        <begin position="156"/>
        <end position="166"/>
    </location>
</feature>
<dbReference type="PANTHER" id="PTHR23226:SF379">
    <property type="entry name" value="C2H2-TYPE DOMAIN-CONTAINING PROTEIN"/>
    <property type="match status" value="1"/>
</dbReference>
<keyword evidence="8" id="KW-0805">Transcription regulation</keyword>
<dbReference type="PANTHER" id="PTHR23226">
    <property type="entry name" value="ZINC FINGER AND SCAN DOMAIN-CONTAINING"/>
    <property type="match status" value="1"/>
</dbReference>
<evidence type="ECO:0000256" key="1">
    <source>
        <dbReference type="ARBA" id="ARBA00003767"/>
    </source>
</evidence>
<evidence type="ECO:0000256" key="5">
    <source>
        <dbReference type="ARBA" id="ARBA00022737"/>
    </source>
</evidence>
<gene>
    <name evidence="15" type="ORF">PECUL_23A057779</name>
</gene>
<dbReference type="GO" id="GO:0000978">
    <property type="term" value="F:RNA polymerase II cis-regulatory region sequence-specific DNA binding"/>
    <property type="evidence" value="ECO:0007669"/>
    <property type="project" value="TreeGrafter"/>
</dbReference>
<feature type="region of interest" description="Disordered" evidence="13">
    <location>
        <begin position="147"/>
        <end position="166"/>
    </location>
</feature>
<dbReference type="SUPFAM" id="SSF57667">
    <property type="entry name" value="beta-beta-alpha zinc fingers"/>
    <property type="match status" value="3"/>
</dbReference>
<evidence type="ECO:0000256" key="8">
    <source>
        <dbReference type="ARBA" id="ARBA00023015"/>
    </source>
</evidence>
<evidence type="ECO:0000256" key="11">
    <source>
        <dbReference type="ARBA" id="ARBA00023242"/>
    </source>
</evidence>
<feature type="domain" description="C2H2-type" evidence="14">
    <location>
        <begin position="492"/>
        <end position="519"/>
    </location>
</feature>
<feature type="domain" description="C2H2-type" evidence="14">
    <location>
        <begin position="548"/>
        <end position="575"/>
    </location>
</feature>
<dbReference type="PROSITE" id="PS50157">
    <property type="entry name" value="ZINC_FINGER_C2H2_2"/>
    <property type="match status" value="6"/>
</dbReference>
<feature type="domain" description="C2H2-type" evidence="14">
    <location>
        <begin position="464"/>
        <end position="491"/>
    </location>
</feature>